<protein>
    <submittedName>
        <fullName evidence="2">Uncharacterized protein</fullName>
    </submittedName>
</protein>
<evidence type="ECO:0000256" key="1">
    <source>
        <dbReference type="SAM" id="Phobius"/>
    </source>
</evidence>
<evidence type="ECO:0000313" key="2">
    <source>
        <dbReference type="EMBL" id="SHG06620.1"/>
    </source>
</evidence>
<feature type="transmembrane region" description="Helical" evidence="1">
    <location>
        <begin position="89"/>
        <end position="113"/>
    </location>
</feature>
<dbReference type="AlphaFoldDB" id="A0A1M5GS72"/>
<keyword evidence="1" id="KW-0812">Transmembrane</keyword>
<feature type="non-terminal residue" evidence="2">
    <location>
        <position position="1"/>
    </location>
</feature>
<proteinExistence type="predicted"/>
<accession>A0A1M5GS72</accession>
<name>A0A1M5GS72_9BACT</name>
<feature type="transmembrane region" description="Helical" evidence="1">
    <location>
        <begin position="119"/>
        <end position="137"/>
    </location>
</feature>
<evidence type="ECO:0000313" key="3">
    <source>
        <dbReference type="Proteomes" id="UP000184164"/>
    </source>
</evidence>
<reference evidence="2 3" key="1">
    <citation type="submission" date="2016-11" db="EMBL/GenBank/DDBJ databases">
        <authorList>
            <person name="Jaros S."/>
            <person name="Januszkiewicz K."/>
            <person name="Wedrychowicz H."/>
        </authorList>
    </citation>
    <scope>NUCLEOTIDE SEQUENCE [LARGE SCALE GENOMIC DNA]</scope>
    <source>
        <strain evidence="2 3">DSM 26910</strain>
    </source>
</reference>
<keyword evidence="1" id="KW-1133">Transmembrane helix</keyword>
<keyword evidence="3" id="KW-1185">Reference proteome</keyword>
<gene>
    <name evidence="2" type="ORF">SAMN05444274_1326</name>
</gene>
<keyword evidence="1" id="KW-0472">Membrane</keyword>
<sequence length="138" mass="16005">PFVVQKWKRKEKSKLSILLFSYCCLFTLGYNGRVHVCEADSEEIFRPAGRRKSKRESAAGKPPNPLCNMHIVTARFCLYFLSILSSCKMLFWGCSTPTPSFSFSYFLFLVFLFCKKVNIWSFLLINCLSIFVLNLFIL</sequence>
<organism evidence="2 3">
    <name type="scientific">Mariniphaga anaerophila</name>
    <dbReference type="NCBI Taxonomy" id="1484053"/>
    <lineage>
        <taxon>Bacteria</taxon>
        <taxon>Pseudomonadati</taxon>
        <taxon>Bacteroidota</taxon>
        <taxon>Bacteroidia</taxon>
        <taxon>Marinilabiliales</taxon>
        <taxon>Prolixibacteraceae</taxon>
        <taxon>Mariniphaga</taxon>
    </lineage>
</organism>
<dbReference type="EMBL" id="FQUM01000032">
    <property type="protein sequence ID" value="SHG06620.1"/>
    <property type="molecule type" value="Genomic_DNA"/>
</dbReference>
<dbReference type="Proteomes" id="UP000184164">
    <property type="component" value="Unassembled WGS sequence"/>
</dbReference>